<dbReference type="AlphaFoldDB" id="A0A1H3M9G4"/>
<gene>
    <name evidence="1" type="ORF">SAMN02910414_02251</name>
</gene>
<accession>A0A1H3M9G4</accession>
<dbReference type="InterPro" id="IPR009003">
    <property type="entry name" value="Peptidase_S1_PA"/>
</dbReference>
<dbReference type="OrthoDB" id="9757917at2"/>
<keyword evidence="2" id="KW-1185">Reference proteome</keyword>
<dbReference type="InterPro" id="IPR043504">
    <property type="entry name" value="Peptidase_S1_PA_chymotrypsin"/>
</dbReference>
<dbReference type="STRING" id="1122142.SAMN02910414_02251"/>
<sequence length="929" mass="109025">MYSNIVRIIKPDKNIFGSGIIICENKVLTAAHVVENEKSVRVVFDKEYIGNVEYVDNVVALLSIEEEEFKDKYLLIDDKLLFTSNELFTDESKWIVEGFITEKLTNHRMEGTGIYPVDDSLVDYTLGNLQSGISNDYRGLSGSPVVLNGRAIGIIQIQQWDKKGDLGISFSSIKMFADKLPSSAVIEPKYICELKKKCYECCENLIKRNKEIAKYIPEIFVEESMYKENLRYFALPILFINKAIHDLKQLDFNNINNYLKKEKKQLISFSGYPEKVSPANSDDSISTLTNYLKKCIADIEELDTKRDGVDSIEERYTQGYFINSSIKWDLKDILSQMEYLDYRAMLLTRNAGQGKTNFVCDFTENFLLKKNVCSLFFNAADFCDTPVNILKKYITVDGKYSEKYAIEILNQWWINAKIPIVIVIDGLNENISLPNFENHILYAITEWLKLPFLKIIMTTRSELLTERFGKLTKENIGEKYSILDMSGKREERFKKRIFDGYLKHFDVHIMKDTLLESTYELLANDTLLLRFFCEVNRGKKQVYMHDVYKYTLFESYYNKKRDEIKIKKISVGDILFEQLVDHICGYMVENKKFNNIPREVLSVDEIQILDYLLEGDIVFKEDQIIKKGYLNESSEVLSFTFDEFRDFCITRYLLKKDDALQSFPVIWNKMCNEHWGILDGVEKYLFFLARTKVPDILPIIKKNSNFKNMYWNNVWNLEDKDITDEDISLWREQFDCKGRYRRNLIKYLLVRKNKNYFKRVTIDLLFEFMDGIADKPGEFDDFIKTFFPIIKFDRFNQEIDQKECVFPCNQMVKTLTEGLNNHICENDYYTFLKLSIYLYGLMPKEIKHLWIMALSSCTKVIETITNEYLEKEYIPIVVKANLGDIYHSLNETAEEEYIVRLKQKCSNADIYQNTLLALNEIWGGRCVIC</sequence>
<protein>
    <recommendedName>
        <fullName evidence="3">Trypsin-like peptidase domain-containing protein</fullName>
    </recommendedName>
</protein>
<dbReference type="RefSeq" id="WP_074718973.1">
    <property type="nucleotide sequence ID" value="NZ_FNPG01000032.1"/>
</dbReference>
<organism evidence="1 2">
    <name type="scientific">Lachnobacterium bovis DSM 14045</name>
    <dbReference type="NCBI Taxonomy" id="1122142"/>
    <lineage>
        <taxon>Bacteria</taxon>
        <taxon>Bacillati</taxon>
        <taxon>Bacillota</taxon>
        <taxon>Clostridia</taxon>
        <taxon>Lachnospirales</taxon>
        <taxon>Lachnospiraceae</taxon>
        <taxon>Lachnobacterium</taxon>
    </lineage>
</organism>
<dbReference type="SUPFAM" id="SSF50494">
    <property type="entry name" value="Trypsin-like serine proteases"/>
    <property type="match status" value="1"/>
</dbReference>
<dbReference type="Gene3D" id="2.40.10.10">
    <property type="entry name" value="Trypsin-like serine proteases"/>
    <property type="match status" value="1"/>
</dbReference>
<evidence type="ECO:0000313" key="2">
    <source>
        <dbReference type="Proteomes" id="UP000183918"/>
    </source>
</evidence>
<reference evidence="1 2" key="1">
    <citation type="submission" date="2016-10" db="EMBL/GenBank/DDBJ databases">
        <authorList>
            <person name="de Groot N.N."/>
        </authorList>
    </citation>
    <scope>NUCLEOTIDE SEQUENCE [LARGE SCALE GENOMIC DNA]</scope>
    <source>
        <strain evidence="1 2">DSM 14045</strain>
    </source>
</reference>
<evidence type="ECO:0008006" key="3">
    <source>
        <dbReference type="Google" id="ProtNLM"/>
    </source>
</evidence>
<dbReference type="EMBL" id="FNPG01000032">
    <property type="protein sequence ID" value="SDY73360.1"/>
    <property type="molecule type" value="Genomic_DNA"/>
</dbReference>
<dbReference type="Proteomes" id="UP000183918">
    <property type="component" value="Unassembled WGS sequence"/>
</dbReference>
<name>A0A1H3M9G4_9FIRM</name>
<evidence type="ECO:0000313" key="1">
    <source>
        <dbReference type="EMBL" id="SDY73360.1"/>
    </source>
</evidence>
<proteinExistence type="predicted"/>